<keyword evidence="2" id="KW-0808">Transferase</keyword>
<dbReference type="GO" id="GO:0016740">
    <property type="term" value="F:transferase activity"/>
    <property type="evidence" value="ECO:0007669"/>
    <property type="project" value="UniProtKB-KW"/>
</dbReference>
<name>A0ABT9INW3_9MICC</name>
<evidence type="ECO:0000313" key="3">
    <source>
        <dbReference type="Proteomes" id="UP001232725"/>
    </source>
</evidence>
<dbReference type="SUPFAM" id="SSF51161">
    <property type="entry name" value="Trimeric LpxA-like enzymes"/>
    <property type="match status" value="1"/>
</dbReference>
<dbReference type="Gene3D" id="3.40.50.20">
    <property type="match status" value="1"/>
</dbReference>
<comment type="caution">
    <text evidence="2">The sequence shown here is derived from an EMBL/GenBank/DDBJ whole genome shotgun (WGS) entry which is preliminary data.</text>
</comment>
<dbReference type="PANTHER" id="PTHR43300">
    <property type="entry name" value="ACETYLTRANSFERASE"/>
    <property type="match status" value="1"/>
</dbReference>
<evidence type="ECO:0000313" key="2">
    <source>
        <dbReference type="EMBL" id="MDP5227245.1"/>
    </source>
</evidence>
<organism evidence="2 3">
    <name type="scientific">Arthrobacter horti</name>
    <dbReference type="NCBI Taxonomy" id="3068273"/>
    <lineage>
        <taxon>Bacteria</taxon>
        <taxon>Bacillati</taxon>
        <taxon>Actinomycetota</taxon>
        <taxon>Actinomycetes</taxon>
        <taxon>Micrococcales</taxon>
        <taxon>Micrococcaceae</taxon>
        <taxon>Arthrobacter</taxon>
    </lineage>
</organism>
<dbReference type="InterPro" id="IPR011004">
    <property type="entry name" value="Trimer_LpxA-like_sf"/>
</dbReference>
<dbReference type="RefSeq" id="WP_305996291.1">
    <property type="nucleotide sequence ID" value="NZ_JAVALS010000004.1"/>
</dbReference>
<proteinExistence type="predicted"/>
<dbReference type="Gene3D" id="2.160.10.10">
    <property type="entry name" value="Hexapeptide repeat proteins"/>
    <property type="match status" value="1"/>
</dbReference>
<dbReference type="PANTHER" id="PTHR43300:SF7">
    <property type="entry name" value="UDP-N-ACETYLBACILLOSAMINE N-ACETYLTRANSFERASE"/>
    <property type="match status" value="1"/>
</dbReference>
<dbReference type="InterPro" id="IPR041561">
    <property type="entry name" value="PglD_N"/>
</dbReference>
<protein>
    <submittedName>
        <fullName evidence="2">Transferase</fullName>
    </submittedName>
</protein>
<evidence type="ECO:0000259" key="1">
    <source>
        <dbReference type="Pfam" id="PF17836"/>
    </source>
</evidence>
<keyword evidence="3" id="KW-1185">Reference proteome</keyword>
<dbReference type="Pfam" id="PF17836">
    <property type="entry name" value="PglD_N"/>
    <property type="match status" value="1"/>
</dbReference>
<dbReference type="EMBL" id="JAVALS010000004">
    <property type="protein sequence ID" value="MDP5227245.1"/>
    <property type="molecule type" value="Genomic_DNA"/>
</dbReference>
<accession>A0ABT9INW3</accession>
<gene>
    <name evidence="2" type="ORF">Q9R02_08790</name>
</gene>
<sequence length="233" mass="23566">MTEWLILGASGHARSLASIIRGRGERIAAVCDQGLTPGHSQETQDDPSLEVFRNADGTLPELFDDDDDAFGFARRASCSVTIGVGANAIRARIAARLLADASLVRLSEPLLAASATVDATAVVGRFSQVAEHAHVGPLARLGDAVIVNTGAIVEHDCVVGAGSHLAPGAVLLGAASTGRGVFIGSGARLLPGVEAGDDAILGAGAVAVRSIPGMATYVGIPARLLSPTKGHTP</sequence>
<reference evidence="2 3" key="1">
    <citation type="submission" date="2023-08" db="EMBL/GenBank/DDBJ databases">
        <title>Arthrobacter horti sp. nov., isolated from forest soil.</title>
        <authorList>
            <person name="Park M."/>
        </authorList>
    </citation>
    <scope>NUCLEOTIDE SEQUENCE [LARGE SCALE GENOMIC DNA]</scope>
    <source>
        <strain evidence="2 3">YJM1</strain>
    </source>
</reference>
<dbReference type="Proteomes" id="UP001232725">
    <property type="component" value="Unassembled WGS sequence"/>
</dbReference>
<feature type="domain" description="PglD N-terminal" evidence="1">
    <location>
        <begin position="5"/>
        <end position="97"/>
    </location>
</feature>
<dbReference type="InterPro" id="IPR050179">
    <property type="entry name" value="Trans_hexapeptide_repeat"/>
</dbReference>